<dbReference type="Pfam" id="PF00583">
    <property type="entry name" value="Acetyltransf_1"/>
    <property type="match status" value="1"/>
</dbReference>
<dbReference type="InterPro" id="IPR016181">
    <property type="entry name" value="Acyl_CoA_acyltransferase"/>
</dbReference>
<dbReference type="InterPro" id="IPR000182">
    <property type="entry name" value="GNAT_dom"/>
</dbReference>
<gene>
    <name evidence="10" type="ORF">EGT49_09635</name>
</gene>
<dbReference type="CDD" id="cd04301">
    <property type="entry name" value="NAT_SF"/>
    <property type="match status" value="1"/>
</dbReference>
<evidence type="ECO:0000313" key="10">
    <source>
        <dbReference type="EMBL" id="TGD22193.1"/>
    </source>
</evidence>
<dbReference type="GO" id="GO:0047663">
    <property type="term" value="F:aminoglycoside 6'-N-acetyltransferase activity"/>
    <property type="evidence" value="ECO:0007669"/>
    <property type="project" value="UniProtKB-EC"/>
</dbReference>
<dbReference type="NCBIfam" id="NF043067">
    <property type="entry name" value="AAC_6p_group_E"/>
    <property type="match status" value="1"/>
</dbReference>
<dbReference type="GO" id="GO:0046677">
    <property type="term" value="P:response to antibiotic"/>
    <property type="evidence" value="ECO:0007669"/>
    <property type="project" value="UniProtKB-KW"/>
</dbReference>
<evidence type="ECO:0000256" key="8">
    <source>
        <dbReference type="ARBA" id="ARBA00048923"/>
    </source>
</evidence>
<name>A0A4Z0JJC4_9LACO</name>
<dbReference type="RefSeq" id="WP_128470137.1">
    <property type="nucleotide sequence ID" value="NZ_RKLY01000026.1"/>
</dbReference>
<proteinExistence type="predicted"/>
<comment type="subunit">
    <text evidence="1">Homodimer.</text>
</comment>
<evidence type="ECO:0000256" key="5">
    <source>
        <dbReference type="ARBA" id="ARBA00023251"/>
    </source>
</evidence>
<organism evidence="10 11">
    <name type="scientific">Companilactobacillus suantsaicola</name>
    <dbReference type="NCBI Taxonomy" id="2487723"/>
    <lineage>
        <taxon>Bacteria</taxon>
        <taxon>Bacillati</taxon>
        <taxon>Bacillota</taxon>
        <taxon>Bacilli</taxon>
        <taxon>Lactobacillales</taxon>
        <taxon>Lactobacillaceae</taxon>
        <taxon>Companilactobacillus</taxon>
    </lineage>
</organism>
<dbReference type="PROSITE" id="PS51186">
    <property type="entry name" value="GNAT"/>
    <property type="match status" value="1"/>
</dbReference>
<dbReference type="AlphaFoldDB" id="A0A4Z0JJC4"/>
<dbReference type="EMBL" id="RKLY01000026">
    <property type="protein sequence ID" value="TGD22193.1"/>
    <property type="molecule type" value="Genomic_DNA"/>
</dbReference>
<evidence type="ECO:0000256" key="7">
    <source>
        <dbReference type="ARBA" id="ARBA00029660"/>
    </source>
</evidence>
<evidence type="ECO:0000256" key="2">
    <source>
        <dbReference type="ARBA" id="ARBA00012888"/>
    </source>
</evidence>
<evidence type="ECO:0000313" key="11">
    <source>
        <dbReference type="Proteomes" id="UP000298021"/>
    </source>
</evidence>
<feature type="domain" description="N-acetyltransferase" evidence="9">
    <location>
        <begin position="1"/>
        <end position="145"/>
    </location>
</feature>
<evidence type="ECO:0000256" key="4">
    <source>
        <dbReference type="ARBA" id="ARBA00022679"/>
    </source>
</evidence>
<keyword evidence="11" id="KW-1185">Reference proteome</keyword>
<dbReference type="OrthoDB" id="118633at2"/>
<reference evidence="10 11" key="1">
    <citation type="submission" date="2018-10" db="EMBL/GenBank/DDBJ databases">
        <title>Lactobacillus sp. R7 and Lactobacillus sp. R19 isolated from fermented mustard green product of Taiwan.</title>
        <authorList>
            <person name="Lin S.-T."/>
        </authorList>
    </citation>
    <scope>NUCLEOTIDE SEQUENCE [LARGE SCALE GENOMIC DNA]</scope>
    <source>
        <strain evidence="10 11">BCRC 81127</strain>
    </source>
</reference>
<protein>
    <recommendedName>
        <fullName evidence="3">Aminoglycoside N(6')-acetyltransferase type 1</fullName>
        <ecNumber evidence="2">2.3.1.82</ecNumber>
    </recommendedName>
    <alternativeName>
        <fullName evidence="7">Aminoglycoside resistance protein</fullName>
    </alternativeName>
</protein>
<evidence type="ECO:0000256" key="6">
    <source>
        <dbReference type="ARBA" id="ARBA00023315"/>
    </source>
</evidence>
<evidence type="ECO:0000259" key="9">
    <source>
        <dbReference type="PROSITE" id="PS51186"/>
    </source>
</evidence>
<dbReference type="Proteomes" id="UP000298021">
    <property type="component" value="Unassembled WGS sequence"/>
</dbReference>
<comment type="caution">
    <text evidence="10">The sequence shown here is derived from an EMBL/GenBank/DDBJ whole genome shotgun (WGS) entry which is preliminary data.</text>
</comment>
<keyword evidence="4 10" id="KW-0808">Transferase</keyword>
<evidence type="ECO:0000256" key="3">
    <source>
        <dbReference type="ARBA" id="ARBA00017677"/>
    </source>
</evidence>
<dbReference type="EC" id="2.3.1.82" evidence="2"/>
<evidence type="ECO:0000256" key="1">
    <source>
        <dbReference type="ARBA" id="ARBA00011738"/>
    </source>
</evidence>
<dbReference type="Gene3D" id="3.40.630.30">
    <property type="match status" value="1"/>
</dbReference>
<dbReference type="SUPFAM" id="SSF55729">
    <property type="entry name" value="Acyl-CoA N-acyltransferases (Nat)"/>
    <property type="match status" value="1"/>
</dbReference>
<keyword evidence="6" id="KW-0012">Acyltransferase</keyword>
<dbReference type="PIRSF" id="PIRSF000452">
    <property type="entry name" value="6-N-acetyltransf"/>
    <property type="match status" value="1"/>
</dbReference>
<sequence>MLRKAIISDLNTITQLAILLWPDNEFDDLRQEMKELILDKEAVFFLYFDNDIPVGFAQCQLRHDYVEGTDSSPVGYLEGVFVMENYRNKGIATQLLQHCELWSKENACTEFASDCEISNAESYVFHMKFGFQEANRIICFKKDITLQS</sequence>
<accession>A0A4Z0JJC4</accession>
<comment type="catalytic activity">
    <reaction evidence="8">
        <text>kanamycin B + acetyl-CoA = N(6')-acetylkanamycin B + CoA + H(+)</text>
        <dbReference type="Rhea" id="RHEA:16449"/>
        <dbReference type="ChEBI" id="CHEBI:15378"/>
        <dbReference type="ChEBI" id="CHEBI:57287"/>
        <dbReference type="ChEBI" id="CHEBI:57288"/>
        <dbReference type="ChEBI" id="CHEBI:58390"/>
        <dbReference type="ChEBI" id="CHEBI:58549"/>
        <dbReference type="EC" id="2.3.1.82"/>
    </reaction>
</comment>
<dbReference type="InterPro" id="IPR024170">
    <property type="entry name" value="Aminoglycoside_N6-AcTrfrase"/>
</dbReference>
<keyword evidence="5" id="KW-0046">Antibiotic resistance</keyword>